<feature type="signal peptide" evidence="1">
    <location>
        <begin position="1"/>
        <end position="18"/>
    </location>
</feature>
<organism evidence="2 3">
    <name type="scientific">Roseateles subflavus</name>
    <dbReference type="NCBI Taxonomy" id="3053353"/>
    <lineage>
        <taxon>Bacteria</taxon>
        <taxon>Pseudomonadati</taxon>
        <taxon>Pseudomonadota</taxon>
        <taxon>Betaproteobacteria</taxon>
        <taxon>Burkholderiales</taxon>
        <taxon>Sphaerotilaceae</taxon>
        <taxon>Roseateles</taxon>
    </lineage>
</organism>
<evidence type="ECO:0000256" key="1">
    <source>
        <dbReference type="SAM" id="SignalP"/>
    </source>
</evidence>
<dbReference type="InterPro" id="IPR009560">
    <property type="entry name" value="DUF1176"/>
</dbReference>
<gene>
    <name evidence="2" type="ORF">QRD43_06860</name>
</gene>
<feature type="chain" id="PRO_5045998568" evidence="1">
    <location>
        <begin position="19"/>
        <end position="358"/>
    </location>
</feature>
<evidence type="ECO:0000313" key="3">
    <source>
        <dbReference type="Proteomes" id="UP001238603"/>
    </source>
</evidence>
<dbReference type="Pfam" id="PF06674">
    <property type="entry name" value="DUF1176"/>
    <property type="match status" value="1"/>
</dbReference>
<dbReference type="Proteomes" id="UP001238603">
    <property type="component" value="Unassembled WGS sequence"/>
</dbReference>
<proteinExistence type="predicted"/>
<dbReference type="EMBL" id="JASVDS010000002">
    <property type="protein sequence ID" value="MDL5031626.1"/>
    <property type="molecule type" value="Genomic_DNA"/>
</dbReference>
<dbReference type="RefSeq" id="WP_285981754.1">
    <property type="nucleotide sequence ID" value="NZ_JASVDS010000002.1"/>
</dbReference>
<sequence>MKRRLGGLLLLLAGAAHAAGAGAQARPFEQRFGDWTVACDNVRTCSAQGYRAMDESGPQAGLWLSRQAGPQGTWTAQLHLSGSDSPELPDGTLAEVRVGTRRFSRVPLDTDMPAATLQALVKAMLEAPQMQVTAAGSTATVSLQGLKAALLKMDDVQGRVGTVTAWVARGKAAPSQVPAAPAMPLIEAAPPPVQLPEQEARPLLARLRALPSVRSECALLGEAVDEADRLPDATLFRIASGSYLLLMDCGRAAYQISSRLWRVTLRPQLAARPEVLPDVGEPALDLMNADFSEGRLNTWHKGRGVGDCGSSRQWVWTATGFALRTADESPDCNGLFGGGPGLGLWQAEVRTTAAPAKR</sequence>
<keyword evidence="1" id="KW-0732">Signal</keyword>
<protein>
    <submittedName>
        <fullName evidence="2">DUF1176 domain-containing protein</fullName>
    </submittedName>
</protein>
<reference evidence="2 3" key="1">
    <citation type="submission" date="2023-06" db="EMBL/GenBank/DDBJ databases">
        <title>Pelomonas sp. APW6 16S ribosomal RNA gene genome sequencing and assembly.</title>
        <authorList>
            <person name="Woo H."/>
        </authorList>
    </citation>
    <scope>NUCLEOTIDE SEQUENCE [LARGE SCALE GENOMIC DNA]</scope>
    <source>
        <strain evidence="2 3">APW6</strain>
    </source>
</reference>
<name>A0ABT7LFK0_9BURK</name>
<comment type="caution">
    <text evidence="2">The sequence shown here is derived from an EMBL/GenBank/DDBJ whole genome shotgun (WGS) entry which is preliminary data.</text>
</comment>
<evidence type="ECO:0000313" key="2">
    <source>
        <dbReference type="EMBL" id="MDL5031626.1"/>
    </source>
</evidence>
<accession>A0ABT7LFK0</accession>
<keyword evidence="3" id="KW-1185">Reference proteome</keyword>